<dbReference type="OrthoDB" id="9984693at2759"/>
<sequence length="371" mass="42130">MLRDMFVRRKAILQLAFALIAIIIVIINANKLLIAYHVNRCEWPASDEPMNATKVMFLSDLHLRVDNMDTIFDNKYHEWKIPQYVFILGDVFDSGNTVSDTQFTALVNKFHQQFPTQKSGSNTDSMPIVYIINGNHDIGFHPFMTSNSKSRFDRTFHTSSAKLIQINGINFVTINSVTMEGDFCQLCSQAVQQLHTIGQQLSQNRVDKSGPIVLTHYPLYRKDESLCGYDLDSIPEDQKYTPNRPKWDCLSANATQFILKTLRPRLIVNGHTHYGCVIQHTDSLYEWTVGSFNCRNTLNPSVLLATISSDKYSINNNMIVQLCAHTVMARYSGTYRTLAVRFGLQLPVRVIGRACMRCIVLAGTVLDCTNE</sequence>
<keyword evidence="5" id="KW-0479">Metal-binding</keyword>
<evidence type="ECO:0000256" key="5">
    <source>
        <dbReference type="ARBA" id="ARBA00022723"/>
    </source>
</evidence>
<dbReference type="EMBL" id="CAJPIZ010003478">
    <property type="protein sequence ID" value="CAG2106405.1"/>
    <property type="molecule type" value="Genomic_DNA"/>
</dbReference>
<dbReference type="GO" id="GO:0046872">
    <property type="term" value="F:metal ion binding"/>
    <property type="evidence" value="ECO:0007669"/>
    <property type="project" value="UniProtKB-KW"/>
</dbReference>
<keyword evidence="7 10" id="KW-1133">Transmembrane helix</keyword>
<dbReference type="Pfam" id="PF00149">
    <property type="entry name" value="Metallophos"/>
    <property type="match status" value="1"/>
</dbReference>
<evidence type="ECO:0000256" key="8">
    <source>
        <dbReference type="ARBA" id="ARBA00023136"/>
    </source>
</evidence>
<dbReference type="PANTHER" id="PTHR13315:SF0">
    <property type="entry name" value="METALLOPHOSPHOESTERASE 1"/>
    <property type="match status" value="1"/>
</dbReference>
<dbReference type="GO" id="GO:0016020">
    <property type="term" value="C:membrane"/>
    <property type="evidence" value="ECO:0007669"/>
    <property type="project" value="UniProtKB-SubCell"/>
</dbReference>
<evidence type="ECO:0000256" key="4">
    <source>
        <dbReference type="ARBA" id="ARBA00022692"/>
    </source>
</evidence>
<dbReference type="Gene3D" id="3.60.21.10">
    <property type="match status" value="1"/>
</dbReference>
<keyword evidence="6" id="KW-0378">Hydrolase</keyword>
<evidence type="ECO:0000256" key="1">
    <source>
        <dbReference type="ARBA" id="ARBA00001936"/>
    </source>
</evidence>
<evidence type="ECO:0000256" key="7">
    <source>
        <dbReference type="ARBA" id="ARBA00022989"/>
    </source>
</evidence>
<comment type="similarity">
    <text evidence="3">Belongs to the metallophosphoesterase superfamily. MPPE1 family.</text>
</comment>
<evidence type="ECO:0000256" key="2">
    <source>
        <dbReference type="ARBA" id="ARBA00004141"/>
    </source>
</evidence>
<evidence type="ECO:0000259" key="11">
    <source>
        <dbReference type="Pfam" id="PF00149"/>
    </source>
</evidence>
<keyword evidence="8 10" id="KW-0472">Membrane</keyword>
<protein>
    <recommendedName>
        <fullName evidence="11">Calcineurin-like phosphoesterase domain-containing protein</fullName>
    </recommendedName>
</protein>
<dbReference type="GO" id="GO:0006506">
    <property type="term" value="P:GPI anchor biosynthetic process"/>
    <property type="evidence" value="ECO:0007669"/>
    <property type="project" value="InterPro"/>
</dbReference>
<dbReference type="InterPro" id="IPR033308">
    <property type="entry name" value="PGAP5/Cdc1/Ted1"/>
</dbReference>
<name>A0A7R9KNA6_9ACAR</name>
<evidence type="ECO:0000256" key="9">
    <source>
        <dbReference type="ARBA" id="ARBA00023211"/>
    </source>
</evidence>
<dbReference type="PANTHER" id="PTHR13315">
    <property type="entry name" value="METALLO PHOSPHOESTERASE RELATED"/>
    <property type="match status" value="1"/>
</dbReference>
<dbReference type="InterPro" id="IPR029052">
    <property type="entry name" value="Metallo-depent_PP-like"/>
</dbReference>
<keyword evidence="9" id="KW-0464">Manganese</keyword>
<dbReference type="GO" id="GO:0016787">
    <property type="term" value="F:hydrolase activity"/>
    <property type="evidence" value="ECO:0007669"/>
    <property type="project" value="UniProtKB-KW"/>
</dbReference>
<dbReference type="EMBL" id="OC858053">
    <property type="protein sequence ID" value="CAD7625975.1"/>
    <property type="molecule type" value="Genomic_DNA"/>
</dbReference>
<gene>
    <name evidence="12" type="ORF">OSB1V03_LOCUS6408</name>
</gene>
<comment type="subcellular location">
    <subcellularLocation>
        <location evidence="2">Membrane</location>
        <topology evidence="2">Multi-pass membrane protein</topology>
    </subcellularLocation>
</comment>
<evidence type="ECO:0000256" key="10">
    <source>
        <dbReference type="SAM" id="Phobius"/>
    </source>
</evidence>
<evidence type="ECO:0000256" key="3">
    <source>
        <dbReference type="ARBA" id="ARBA00008895"/>
    </source>
</evidence>
<keyword evidence="13" id="KW-1185">Reference proteome</keyword>
<evidence type="ECO:0000256" key="6">
    <source>
        <dbReference type="ARBA" id="ARBA00022801"/>
    </source>
</evidence>
<dbReference type="InterPro" id="IPR004843">
    <property type="entry name" value="Calcineurin-like_PHP"/>
</dbReference>
<keyword evidence="4 10" id="KW-0812">Transmembrane</keyword>
<organism evidence="12">
    <name type="scientific">Medioppia subpectinata</name>
    <dbReference type="NCBI Taxonomy" id="1979941"/>
    <lineage>
        <taxon>Eukaryota</taxon>
        <taxon>Metazoa</taxon>
        <taxon>Ecdysozoa</taxon>
        <taxon>Arthropoda</taxon>
        <taxon>Chelicerata</taxon>
        <taxon>Arachnida</taxon>
        <taxon>Acari</taxon>
        <taxon>Acariformes</taxon>
        <taxon>Sarcoptiformes</taxon>
        <taxon>Oribatida</taxon>
        <taxon>Brachypylina</taxon>
        <taxon>Oppioidea</taxon>
        <taxon>Oppiidae</taxon>
        <taxon>Medioppia</taxon>
    </lineage>
</organism>
<evidence type="ECO:0000313" key="12">
    <source>
        <dbReference type="EMBL" id="CAD7625975.1"/>
    </source>
</evidence>
<proteinExistence type="inferred from homology"/>
<evidence type="ECO:0000313" key="13">
    <source>
        <dbReference type="Proteomes" id="UP000759131"/>
    </source>
</evidence>
<feature type="domain" description="Calcineurin-like phosphoesterase" evidence="11">
    <location>
        <begin position="54"/>
        <end position="274"/>
    </location>
</feature>
<dbReference type="AlphaFoldDB" id="A0A7R9KNA6"/>
<comment type="cofactor">
    <cofactor evidence="1">
        <name>Mn(2+)</name>
        <dbReference type="ChEBI" id="CHEBI:29035"/>
    </cofactor>
</comment>
<dbReference type="SUPFAM" id="SSF56300">
    <property type="entry name" value="Metallo-dependent phosphatases"/>
    <property type="match status" value="1"/>
</dbReference>
<feature type="transmembrane region" description="Helical" evidence="10">
    <location>
        <begin position="12"/>
        <end position="36"/>
    </location>
</feature>
<accession>A0A7R9KNA6</accession>
<reference evidence="12" key="1">
    <citation type="submission" date="2020-11" db="EMBL/GenBank/DDBJ databases">
        <authorList>
            <person name="Tran Van P."/>
        </authorList>
    </citation>
    <scope>NUCLEOTIDE SEQUENCE</scope>
</reference>
<dbReference type="Proteomes" id="UP000759131">
    <property type="component" value="Unassembled WGS sequence"/>
</dbReference>